<evidence type="ECO:0000256" key="4">
    <source>
        <dbReference type="ARBA" id="ARBA00019595"/>
    </source>
</evidence>
<evidence type="ECO:0000256" key="5">
    <source>
        <dbReference type="RuleBase" id="RU364069"/>
    </source>
</evidence>
<dbReference type="InterPro" id="IPR011051">
    <property type="entry name" value="RmlC_Cupin_sf"/>
</dbReference>
<evidence type="ECO:0000256" key="1">
    <source>
        <dbReference type="ARBA" id="ARBA00001298"/>
    </source>
</evidence>
<comment type="caution">
    <text evidence="6">The sequence shown here is derived from an EMBL/GenBank/DDBJ whole genome shotgun (WGS) entry which is preliminary data.</text>
</comment>
<dbReference type="SUPFAM" id="SSF51182">
    <property type="entry name" value="RmlC-like cupins"/>
    <property type="match status" value="1"/>
</dbReference>
<dbReference type="PANTHER" id="PTHR21047">
    <property type="entry name" value="DTDP-6-DEOXY-D-GLUCOSE-3,5 EPIMERASE"/>
    <property type="match status" value="1"/>
</dbReference>
<comment type="function">
    <text evidence="2 5">Catalyzes the epimerization of the C3' and C5'positions of dTDP-6-deoxy-D-xylo-4-hexulose, forming dTDP-6-deoxy-L-lyxo-4-hexulose.</text>
</comment>
<proteinExistence type="inferred from homology"/>
<dbReference type="Proteomes" id="UP000996601">
    <property type="component" value="Unassembled WGS sequence"/>
</dbReference>
<dbReference type="NCBIfam" id="TIGR01221">
    <property type="entry name" value="rmlC"/>
    <property type="match status" value="1"/>
</dbReference>
<evidence type="ECO:0000256" key="3">
    <source>
        <dbReference type="ARBA" id="ARBA00012098"/>
    </source>
</evidence>
<dbReference type="EMBL" id="WHSB02000007">
    <property type="protein sequence ID" value="MCQ4632354.1"/>
    <property type="molecule type" value="Genomic_DNA"/>
</dbReference>
<dbReference type="CDD" id="cd00438">
    <property type="entry name" value="cupin_RmlC"/>
    <property type="match status" value="1"/>
</dbReference>
<evidence type="ECO:0000256" key="2">
    <source>
        <dbReference type="ARBA" id="ARBA00001997"/>
    </source>
</evidence>
<name>A0ABT1RAY3_9HYPH</name>
<dbReference type="EC" id="5.1.3.13" evidence="3 5"/>
<comment type="catalytic activity">
    <reaction evidence="1 5">
        <text>dTDP-4-dehydro-6-deoxy-alpha-D-glucose = dTDP-4-dehydro-beta-L-rhamnose</text>
        <dbReference type="Rhea" id="RHEA:16969"/>
        <dbReference type="ChEBI" id="CHEBI:57649"/>
        <dbReference type="ChEBI" id="CHEBI:62830"/>
        <dbReference type="EC" id="5.1.3.13"/>
    </reaction>
</comment>
<reference evidence="6" key="1">
    <citation type="submission" date="2021-07" db="EMBL/GenBank/DDBJ databases">
        <title>Shinella sp. nov., a novel member of the genus Shinella from water.</title>
        <authorList>
            <person name="Deng Y."/>
        </authorList>
    </citation>
    <scope>NUCLEOTIDE SEQUENCE</scope>
    <source>
        <strain evidence="6">CPCC 100929</strain>
    </source>
</reference>
<dbReference type="RefSeq" id="WP_256118983.1">
    <property type="nucleotide sequence ID" value="NZ_WHSB02000007.1"/>
</dbReference>
<comment type="pathway">
    <text evidence="5">Carbohydrate biosynthesis; dTDP-L-rhamnose biosynthesis.</text>
</comment>
<dbReference type="Pfam" id="PF00908">
    <property type="entry name" value="dTDP_sugar_isom"/>
    <property type="match status" value="1"/>
</dbReference>
<keyword evidence="7" id="KW-1185">Reference proteome</keyword>
<comment type="similarity">
    <text evidence="5">Belongs to the dTDP-4-dehydrorhamnose 3,5-epimerase family.</text>
</comment>
<accession>A0ABT1RAY3</accession>
<organism evidence="6 7">
    <name type="scientific">Shinella lacus</name>
    <dbReference type="NCBI Taxonomy" id="2654216"/>
    <lineage>
        <taxon>Bacteria</taxon>
        <taxon>Pseudomonadati</taxon>
        <taxon>Pseudomonadota</taxon>
        <taxon>Alphaproteobacteria</taxon>
        <taxon>Hyphomicrobiales</taxon>
        <taxon>Rhizobiaceae</taxon>
        <taxon>Shinella</taxon>
    </lineage>
</organism>
<dbReference type="InterPro" id="IPR000888">
    <property type="entry name" value="RmlC-like"/>
</dbReference>
<dbReference type="Gene3D" id="2.60.120.10">
    <property type="entry name" value="Jelly Rolls"/>
    <property type="match status" value="1"/>
</dbReference>
<dbReference type="InterPro" id="IPR014710">
    <property type="entry name" value="RmlC-like_jellyroll"/>
</dbReference>
<dbReference type="GO" id="GO:0008830">
    <property type="term" value="F:dTDP-4-dehydrorhamnose 3,5-epimerase activity"/>
    <property type="evidence" value="ECO:0007669"/>
    <property type="project" value="UniProtKB-EC"/>
</dbReference>
<evidence type="ECO:0000313" key="7">
    <source>
        <dbReference type="Proteomes" id="UP000996601"/>
    </source>
</evidence>
<dbReference type="PANTHER" id="PTHR21047:SF2">
    <property type="entry name" value="THYMIDINE DIPHOSPHO-4-KETO-RHAMNOSE 3,5-EPIMERASE"/>
    <property type="match status" value="1"/>
</dbReference>
<protein>
    <recommendedName>
        <fullName evidence="4 5">dTDP-4-dehydrorhamnose 3,5-epimerase</fullName>
        <ecNumber evidence="3 5">5.1.3.13</ecNumber>
    </recommendedName>
    <alternativeName>
        <fullName evidence="5">Thymidine diphospho-4-keto-rhamnose 3,5-epimerase</fullName>
    </alternativeName>
</protein>
<keyword evidence="5 6" id="KW-0413">Isomerase</keyword>
<evidence type="ECO:0000313" key="6">
    <source>
        <dbReference type="EMBL" id="MCQ4632354.1"/>
    </source>
</evidence>
<sequence length="177" mass="19977">MLFTRTDLDGVWLIEASPVRDERGSFARTFCADEMEQHGLETRFVQHSLSRSTQKHTLRGLHFQKEPHQEVKLVSCLTGAIWDVAVDLRPQSPTYGRWTAAELSAENMRQFYIPQGFAHGFLSLTENAAVGYLISTRYAPDAASGARYDDPAFSIDWPAKPAVISDKDRAWPLLNHV</sequence>
<comment type="subunit">
    <text evidence="5">Homodimer.</text>
</comment>
<gene>
    <name evidence="6" type="primary">rfbC</name>
    <name evidence="6" type="ORF">GB927_020045</name>
</gene>